<dbReference type="Gene3D" id="1.10.10.60">
    <property type="entry name" value="Homeodomain-like"/>
    <property type="match status" value="3"/>
</dbReference>
<dbReference type="Pfam" id="PF00249">
    <property type="entry name" value="Myb_DNA-binding"/>
    <property type="match status" value="3"/>
</dbReference>
<evidence type="ECO:0000256" key="4">
    <source>
        <dbReference type="ARBA" id="ARBA00023125"/>
    </source>
</evidence>
<evidence type="ECO:0000256" key="2">
    <source>
        <dbReference type="ARBA" id="ARBA00022737"/>
    </source>
</evidence>
<dbReference type="GO" id="GO:0000981">
    <property type="term" value="F:DNA-binding transcription factor activity, RNA polymerase II-specific"/>
    <property type="evidence" value="ECO:0007669"/>
    <property type="project" value="TreeGrafter"/>
</dbReference>
<feature type="domain" description="HTH myb-type" evidence="8">
    <location>
        <begin position="159"/>
        <end position="206"/>
    </location>
</feature>
<proteinExistence type="predicted"/>
<keyword evidence="5" id="KW-0539">Nucleus</keyword>
<evidence type="ECO:0000259" key="7">
    <source>
        <dbReference type="PROSITE" id="PS50090"/>
    </source>
</evidence>
<dbReference type="PANTHER" id="PTHR45614:SF252">
    <property type="entry name" value="TRANSCRIPTION FACTOR MYB3R-2-LIKE"/>
    <property type="match status" value="1"/>
</dbReference>
<evidence type="ECO:0000256" key="6">
    <source>
        <dbReference type="SAM" id="MobiDB-lite"/>
    </source>
</evidence>
<feature type="domain" description="HTH myb-type" evidence="8">
    <location>
        <begin position="100"/>
        <end position="155"/>
    </location>
</feature>
<dbReference type="PANTHER" id="PTHR45614">
    <property type="entry name" value="MYB PROTEIN-RELATED"/>
    <property type="match status" value="1"/>
</dbReference>
<feature type="domain" description="Myb-like" evidence="7">
    <location>
        <begin position="48"/>
        <end position="99"/>
    </location>
</feature>
<feature type="region of interest" description="Disordered" evidence="6">
    <location>
        <begin position="313"/>
        <end position="338"/>
    </location>
</feature>
<gene>
    <name evidence="9" type="ORF">LTRI10_LOCUS41205</name>
</gene>
<feature type="region of interest" description="Disordered" evidence="6">
    <location>
        <begin position="36"/>
        <end position="57"/>
    </location>
</feature>
<dbReference type="GO" id="GO:0000978">
    <property type="term" value="F:RNA polymerase II cis-regulatory region sequence-specific DNA binding"/>
    <property type="evidence" value="ECO:0007669"/>
    <property type="project" value="TreeGrafter"/>
</dbReference>
<evidence type="ECO:0000256" key="1">
    <source>
        <dbReference type="ARBA" id="ARBA00004123"/>
    </source>
</evidence>
<keyword evidence="4" id="KW-0238">DNA-binding</keyword>
<dbReference type="InterPro" id="IPR017930">
    <property type="entry name" value="Myb_dom"/>
</dbReference>
<name>A0AAV2FS19_9ROSI</name>
<dbReference type="PROSITE" id="PS51294">
    <property type="entry name" value="HTH_MYB"/>
    <property type="match status" value="3"/>
</dbReference>
<feature type="domain" description="HTH myb-type" evidence="8">
    <location>
        <begin position="48"/>
        <end position="99"/>
    </location>
</feature>
<keyword evidence="10" id="KW-1185">Reference proteome</keyword>
<dbReference type="SMART" id="SM00717">
    <property type="entry name" value="SANT"/>
    <property type="match status" value="3"/>
</dbReference>
<dbReference type="InterPro" id="IPR050560">
    <property type="entry name" value="MYB_TF"/>
</dbReference>
<dbReference type="PROSITE" id="PS50090">
    <property type="entry name" value="MYB_LIKE"/>
    <property type="match status" value="3"/>
</dbReference>
<protein>
    <submittedName>
        <fullName evidence="9">Uncharacterized protein</fullName>
    </submittedName>
</protein>
<dbReference type="GO" id="GO:0005634">
    <property type="term" value="C:nucleus"/>
    <property type="evidence" value="ECO:0007669"/>
    <property type="project" value="UniProtKB-SubCell"/>
</dbReference>
<dbReference type="EMBL" id="OZ034820">
    <property type="protein sequence ID" value="CAL1401126.1"/>
    <property type="molecule type" value="Genomic_DNA"/>
</dbReference>
<accession>A0AAV2FS19</accession>
<feature type="domain" description="Myb-like" evidence="7">
    <location>
        <begin position="152"/>
        <end position="202"/>
    </location>
</feature>
<dbReference type="SUPFAM" id="SSF46689">
    <property type="entry name" value="Homeodomain-like"/>
    <property type="match status" value="2"/>
</dbReference>
<sequence>MRAKREDQICGSDSGDGPIDALPCSVYLGSRRISIPKTPSVNRTTGPTRHSRKSGWTKHEDHLLTKTVQKFQGRRWRLIAECLPGRSISQCFYRWHRVLNPAIFKGTWTKEEDDCIRELVRIHGLSKWSVIARFLPGRLGKQCRERWHNHLDPRIKAASWTEDEERTLAFYHEIYGNKWASLARYLPGRSCNAIKNHWNCLLRNNLAVNQPTKCSCAAESPCLDIAKSPLQKKLASIAKTKKRIAFSSAVVAMEENDSREFSNLQNSPSEYVLPSTESLPRYRQSNVLSVLDMNTTEEKSPPLLVLTDEFSKQNGDEGNQVKEQVPGVPTPRSNTQGSSVVLNPETILRNSAKTFRNMPSIIRKRSSMTRNETYATMATSSGSGVTRCSSSSSLLSGQQGFLSLFHKSYPAFAVQSLRRNLDSAFDP</sequence>
<dbReference type="InterPro" id="IPR001005">
    <property type="entry name" value="SANT/Myb"/>
</dbReference>
<dbReference type="InterPro" id="IPR009057">
    <property type="entry name" value="Homeodomain-like_sf"/>
</dbReference>
<keyword evidence="2" id="KW-0677">Repeat</keyword>
<evidence type="ECO:0000313" key="10">
    <source>
        <dbReference type="Proteomes" id="UP001497516"/>
    </source>
</evidence>
<dbReference type="Proteomes" id="UP001497516">
    <property type="component" value="Chromosome 7"/>
</dbReference>
<dbReference type="AlphaFoldDB" id="A0AAV2FS19"/>
<evidence type="ECO:0000313" key="9">
    <source>
        <dbReference type="EMBL" id="CAL1401126.1"/>
    </source>
</evidence>
<organism evidence="9 10">
    <name type="scientific">Linum trigynum</name>
    <dbReference type="NCBI Taxonomy" id="586398"/>
    <lineage>
        <taxon>Eukaryota</taxon>
        <taxon>Viridiplantae</taxon>
        <taxon>Streptophyta</taxon>
        <taxon>Embryophyta</taxon>
        <taxon>Tracheophyta</taxon>
        <taxon>Spermatophyta</taxon>
        <taxon>Magnoliopsida</taxon>
        <taxon>eudicotyledons</taxon>
        <taxon>Gunneridae</taxon>
        <taxon>Pentapetalae</taxon>
        <taxon>rosids</taxon>
        <taxon>fabids</taxon>
        <taxon>Malpighiales</taxon>
        <taxon>Linaceae</taxon>
        <taxon>Linum</taxon>
    </lineage>
</organism>
<keyword evidence="3" id="KW-0804">Transcription</keyword>
<dbReference type="FunFam" id="1.10.10.60:FF:000010">
    <property type="entry name" value="Transcriptional activator Myb isoform A"/>
    <property type="match status" value="1"/>
</dbReference>
<comment type="subcellular location">
    <subcellularLocation>
        <location evidence="1">Nucleus</location>
    </subcellularLocation>
</comment>
<evidence type="ECO:0000256" key="3">
    <source>
        <dbReference type="ARBA" id="ARBA00023015"/>
    </source>
</evidence>
<dbReference type="CDD" id="cd00167">
    <property type="entry name" value="SANT"/>
    <property type="match status" value="3"/>
</dbReference>
<reference evidence="9 10" key="1">
    <citation type="submission" date="2024-04" db="EMBL/GenBank/DDBJ databases">
        <authorList>
            <person name="Fracassetti M."/>
        </authorList>
    </citation>
    <scope>NUCLEOTIDE SEQUENCE [LARGE SCALE GENOMIC DNA]</scope>
</reference>
<feature type="domain" description="Myb-like" evidence="7">
    <location>
        <begin position="100"/>
        <end position="151"/>
    </location>
</feature>
<evidence type="ECO:0000259" key="8">
    <source>
        <dbReference type="PROSITE" id="PS51294"/>
    </source>
</evidence>
<evidence type="ECO:0000256" key="5">
    <source>
        <dbReference type="ARBA" id="ARBA00023242"/>
    </source>
</evidence>
<keyword evidence="3" id="KW-0805">Transcription regulation</keyword>
<feature type="compositionally biased region" description="Polar residues" evidence="6">
    <location>
        <begin position="37"/>
        <end position="48"/>
    </location>
</feature>